<gene>
    <name evidence="2" type="ORF">GCM10009751_32810</name>
</gene>
<proteinExistence type="predicted"/>
<feature type="transmembrane region" description="Helical" evidence="1">
    <location>
        <begin position="46"/>
        <end position="66"/>
    </location>
</feature>
<accession>A0ABN2NLW7</accession>
<feature type="transmembrane region" description="Helical" evidence="1">
    <location>
        <begin position="12"/>
        <end position="34"/>
    </location>
</feature>
<evidence type="ECO:0000313" key="3">
    <source>
        <dbReference type="Proteomes" id="UP001501094"/>
    </source>
</evidence>
<dbReference type="RefSeq" id="WP_344104983.1">
    <property type="nucleotide sequence ID" value="NZ_BAAANL010000007.1"/>
</dbReference>
<organism evidence="2 3">
    <name type="scientific">Myceligenerans crystallogenes</name>
    <dbReference type="NCBI Taxonomy" id="316335"/>
    <lineage>
        <taxon>Bacteria</taxon>
        <taxon>Bacillati</taxon>
        <taxon>Actinomycetota</taxon>
        <taxon>Actinomycetes</taxon>
        <taxon>Micrococcales</taxon>
        <taxon>Promicromonosporaceae</taxon>
        <taxon>Myceligenerans</taxon>
    </lineage>
</organism>
<keyword evidence="1" id="KW-0812">Transmembrane</keyword>
<feature type="transmembrane region" description="Helical" evidence="1">
    <location>
        <begin position="86"/>
        <end position="106"/>
    </location>
</feature>
<comment type="caution">
    <text evidence="2">The sequence shown here is derived from an EMBL/GenBank/DDBJ whole genome shotgun (WGS) entry which is preliminary data.</text>
</comment>
<feature type="transmembrane region" description="Helical" evidence="1">
    <location>
        <begin position="112"/>
        <end position="133"/>
    </location>
</feature>
<keyword evidence="1" id="KW-0472">Membrane</keyword>
<dbReference type="Proteomes" id="UP001501094">
    <property type="component" value="Unassembled WGS sequence"/>
</dbReference>
<name>A0ABN2NLW7_9MICO</name>
<evidence type="ECO:0000256" key="1">
    <source>
        <dbReference type="SAM" id="Phobius"/>
    </source>
</evidence>
<keyword evidence="1" id="KW-1133">Transmembrane helix</keyword>
<keyword evidence="3" id="KW-1185">Reference proteome</keyword>
<sequence length="179" mass="20046">MTDRFMSLRRQYLSLGLGELVSVVLFALVAVVSVAPRLPESGQRALWWALAPLLVVLVQAGVYWLAARSWIGRTRMPAGFAAVYRVFPVLNPLLLAVALLGVVTSWPDQAPAGVLVAGVWLFGVAEHLNYFVVRLSYPLMGWFANVRRRRTPVLVRDLRRAAVRVEPGSRWMPPRGWSR</sequence>
<dbReference type="EMBL" id="BAAANL010000007">
    <property type="protein sequence ID" value="GAA1871096.1"/>
    <property type="molecule type" value="Genomic_DNA"/>
</dbReference>
<protein>
    <submittedName>
        <fullName evidence="2">Uncharacterized protein</fullName>
    </submittedName>
</protein>
<evidence type="ECO:0000313" key="2">
    <source>
        <dbReference type="EMBL" id="GAA1871096.1"/>
    </source>
</evidence>
<reference evidence="2 3" key="1">
    <citation type="journal article" date="2019" name="Int. J. Syst. Evol. Microbiol.">
        <title>The Global Catalogue of Microorganisms (GCM) 10K type strain sequencing project: providing services to taxonomists for standard genome sequencing and annotation.</title>
        <authorList>
            <consortium name="The Broad Institute Genomics Platform"/>
            <consortium name="The Broad Institute Genome Sequencing Center for Infectious Disease"/>
            <person name="Wu L."/>
            <person name="Ma J."/>
        </authorList>
    </citation>
    <scope>NUCLEOTIDE SEQUENCE [LARGE SCALE GENOMIC DNA]</scope>
    <source>
        <strain evidence="2 3">JCM 14326</strain>
    </source>
</reference>